<evidence type="ECO:0000313" key="3">
    <source>
        <dbReference type="Proteomes" id="UP001159363"/>
    </source>
</evidence>
<proteinExistence type="predicted"/>
<dbReference type="PANTHER" id="PTHR36688">
    <property type="entry name" value="ENDO/EXONUCLEASE/PHOSPHATASE DOMAIN-CONTAINING PROTEIN"/>
    <property type="match status" value="1"/>
</dbReference>
<sequence>MSRISDKRDRLFGPSIRVCVVNVEGISLAKADYLNKLCTELKIDILMVQETHASSSQELNSIGKVSGSSIIGAEFHPKHGTAVFCRSSFPTFRLVESTTINDISITVKVNDLSLVNVYKPLITKRPDNVLKTYHHPALYCIDFNSQSSVWGYQSDDENGEKLTEWAMNEELKLVYDPKQRETFHSARWNRDYNPDLCFVSSNVKGIPLNVTIIVLSEFPNSQHRPVIIEIGLKVPLVKSGKRLRWNFRKANWDAYAKVLDDAIRFIPSTISNSDKFVGIVIKMVKKHIHRGYRKAYIPCWHEDTDRLYEEFKDSSNPQTAEELLMSLDTARRERWTKTVSGLSFSHSSRKYWSLLHKIGAATPANPNDTKIHPNKVARRIAKMSKVAANREFTRTIIVKYSLLRIHSPKTSYFARPFEVDEIISTLSKIKLGKAAGFDGMYPEFLTPEQAGFRNGRICTDQVLTLTNFIKEGFRCKLKTDVVFVDLTAAYDTVWKKGLLYKLLKVIPCIITCDLICNLLSNKFLQVYEQKE</sequence>
<feature type="domain" description="Endonuclease/exonuclease/phosphatase" evidence="1">
    <location>
        <begin position="129"/>
        <end position="226"/>
    </location>
</feature>
<evidence type="ECO:0000259" key="1">
    <source>
        <dbReference type="Pfam" id="PF14529"/>
    </source>
</evidence>
<dbReference type="PANTHER" id="PTHR36688:SF1">
    <property type="entry name" value="ENDONUCLEASE_EXONUCLEASE_PHOSPHATASE DOMAIN-CONTAINING PROTEIN"/>
    <property type="match status" value="1"/>
</dbReference>
<keyword evidence="3" id="KW-1185">Reference proteome</keyword>
<accession>A0ABQ9GC83</accession>
<dbReference type="SUPFAM" id="SSF56219">
    <property type="entry name" value="DNase I-like"/>
    <property type="match status" value="1"/>
</dbReference>
<dbReference type="Proteomes" id="UP001159363">
    <property type="component" value="Chromosome 13"/>
</dbReference>
<gene>
    <name evidence="2" type="ORF">PR048_030220</name>
</gene>
<dbReference type="InterPro" id="IPR036691">
    <property type="entry name" value="Endo/exonu/phosph_ase_sf"/>
</dbReference>
<dbReference type="InterPro" id="IPR005135">
    <property type="entry name" value="Endo/exonuclease/phosphatase"/>
</dbReference>
<name>A0ABQ9GC83_9NEOP</name>
<evidence type="ECO:0000313" key="2">
    <source>
        <dbReference type="EMBL" id="KAJ8868681.1"/>
    </source>
</evidence>
<protein>
    <recommendedName>
        <fullName evidence="1">Endonuclease/exonuclease/phosphatase domain-containing protein</fullName>
    </recommendedName>
</protein>
<dbReference type="EMBL" id="JARBHB010000014">
    <property type="protein sequence ID" value="KAJ8868681.1"/>
    <property type="molecule type" value="Genomic_DNA"/>
</dbReference>
<organism evidence="2 3">
    <name type="scientific">Dryococelus australis</name>
    <dbReference type="NCBI Taxonomy" id="614101"/>
    <lineage>
        <taxon>Eukaryota</taxon>
        <taxon>Metazoa</taxon>
        <taxon>Ecdysozoa</taxon>
        <taxon>Arthropoda</taxon>
        <taxon>Hexapoda</taxon>
        <taxon>Insecta</taxon>
        <taxon>Pterygota</taxon>
        <taxon>Neoptera</taxon>
        <taxon>Polyneoptera</taxon>
        <taxon>Phasmatodea</taxon>
        <taxon>Verophasmatodea</taxon>
        <taxon>Anareolatae</taxon>
        <taxon>Phasmatidae</taxon>
        <taxon>Eurycanthinae</taxon>
        <taxon>Dryococelus</taxon>
    </lineage>
</organism>
<reference evidence="2 3" key="1">
    <citation type="submission" date="2023-02" db="EMBL/GenBank/DDBJ databases">
        <title>LHISI_Scaffold_Assembly.</title>
        <authorList>
            <person name="Stuart O.P."/>
            <person name="Cleave R."/>
            <person name="Magrath M.J.L."/>
            <person name="Mikheyev A.S."/>
        </authorList>
    </citation>
    <scope>NUCLEOTIDE SEQUENCE [LARGE SCALE GENOMIC DNA]</scope>
    <source>
        <strain evidence="2">Daus_M_001</strain>
        <tissue evidence="2">Leg muscle</tissue>
    </source>
</reference>
<dbReference type="Gene3D" id="3.60.10.10">
    <property type="entry name" value="Endonuclease/exonuclease/phosphatase"/>
    <property type="match status" value="1"/>
</dbReference>
<dbReference type="Pfam" id="PF14529">
    <property type="entry name" value="Exo_endo_phos_2"/>
    <property type="match status" value="1"/>
</dbReference>
<comment type="caution">
    <text evidence="2">The sequence shown here is derived from an EMBL/GenBank/DDBJ whole genome shotgun (WGS) entry which is preliminary data.</text>
</comment>
<dbReference type="InterPro" id="IPR052560">
    <property type="entry name" value="RdDP_mobile_element"/>
</dbReference>